<sequence length="71" mass="8103">EKNIKQWQSIIPIHELSAVFQDAVYTTHAMGFNFIWIDSLCIIQDDPQDWLQESKAMCQVYKGAVCNIAAS</sequence>
<dbReference type="Pfam" id="PF06985">
    <property type="entry name" value="HET"/>
    <property type="match status" value="1"/>
</dbReference>
<organism evidence="2 3">
    <name type="scientific">Bimuria novae-zelandiae CBS 107.79</name>
    <dbReference type="NCBI Taxonomy" id="1447943"/>
    <lineage>
        <taxon>Eukaryota</taxon>
        <taxon>Fungi</taxon>
        <taxon>Dikarya</taxon>
        <taxon>Ascomycota</taxon>
        <taxon>Pezizomycotina</taxon>
        <taxon>Dothideomycetes</taxon>
        <taxon>Pleosporomycetidae</taxon>
        <taxon>Pleosporales</taxon>
        <taxon>Massarineae</taxon>
        <taxon>Didymosphaeriaceae</taxon>
        <taxon>Bimuria</taxon>
    </lineage>
</organism>
<dbReference type="InterPro" id="IPR010730">
    <property type="entry name" value="HET"/>
</dbReference>
<feature type="non-terminal residue" evidence="2">
    <location>
        <position position="1"/>
    </location>
</feature>
<dbReference type="EMBL" id="ML976682">
    <property type="protein sequence ID" value="KAF1973191.1"/>
    <property type="molecule type" value="Genomic_DNA"/>
</dbReference>
<dbReference type="Proteomes" id="UP000800036">
    <property type="component" value="Unassembled WGS sequence"/>
</dbReference>
<reference evidence="2" key="1">
    <citation type="journal article" date="2020" name="Stud. Mycol.">
        <title>101 Dothideomycetes genomes: a test case for predicting lifestyles and emergence of pathogens.</title>
        <authorList>
            <person name="Haridas S."/>
            <person name="Albert R."/>
            <person name="Binder M."/>
            <person name="Bloem J."/>
            <person name="Labutti K."/>
            <person name="Salamov A."/>
            <person name="Andreopoulos B."/>
            <person name="Baker S."/>
            <person name="Barry K."/>
            <person name="Bills G."/>
            <person name="Bluhm B."/>
            <person name="Cannon C."/>
            <person name="Castanera R."/>
            <person name="Culley D."/>
            <person name="Daum C."/>
            <person name="Ezra D."/>
            <person name="Gonzalez J."/>
            <person name="Henrissat B."/>
            <person name="Kuo A."/>
            <person name="Liang C."/>
            <person name="Lipzen A."/>
            <person name="Lutzoni F."/>
            <person name="Magnuson J."/>
            <person name="Mondo S."/>
            <person name="Nolan M."/>
            <person name="Ohm R."/>
            <person name="Pangilinan J."/>
            <person name="Park H.-J."/>
            <person name="Ramirez L."/>
            <person name="Alfaro M."/>
            <person name="Sun H."/>
            <person name="Tritt A."/>
            <person name="Yoshinaga Y."/>
            <person name="Zwiers L.-H."/>
            <person name="Turgeon B."/>
            <person name="Goodwin S."/>
            <person name="Spatafora J."/>
            <person name="Crous P."/>
            <person name="Grigoriev I."/>
        </authorList>
    </citation>
    <scope>NUCLEOTIDE SEQUENCE</scope>
    <source>
        <strain evidence="2">CBS 107.79</strain>
    </source>
</reference>
<dbReference type="PANTHER" id="PTHR33112:SF16">
    <property type="entry name" value="HETEROKARYON INCOMPATIBILITY DOMAIN-CONTAINING PROTEIN"/>
    <property type="match status" value="1"/>
</dbReference>
<feature type="non-terminal residue" evidence="2">
    <location>
        <position position="71"/>
    </location>
</feature>
<dbReference type="OrthoDB" id="2958217at2759"/>
<protein>
    <submittedName>
        <fullName evidence="2">Heterokaryon incompatibility</fullName>
    </submittedName>
</protein>
<evidence type="ECO:0000313" key="3">
    <source>
        <dbReference type="Proteomes" id="UP000800036"/>
    </source>
</evidence>
<keyword evidence="3" id="KW-1185">Reference proteome</keyword>
<gene>
    <name evidence="2" type="ORF">BU23DRAFT_443365</name>
</gene>
<evidence type="ECO:0000259" key="1">
    <source>
        <dbReference type="Pfam" id="PF06985"/>
    </source>
</evidence>
<dbReference type="PANTHER" id="PTHR33112">
    <property type="entry name" value="DOMAIN PROTEIN, PUTATIVE-RELATED"/>
    <property type="match status" value="1"/>
</dbReference>
<name>A0A6A5V7L7_9PLEO</name>
<evidence type="ECO:0000313" key="2">
    <source>
        <dbReference type="EMBL" id="KAF1973191.1"/>
    </source>
</evidence>
<proteinExistence type="predicted"/>
<feature type="domain" description="Heterokaryon incompatibility" evidence="1">
    <location>
        <begin position="9"/>
        <end position="70"/>
    </location>
</feature>
<dbReference type="AlphaFoldDB" id="A0A6A5V7L7"/>
<accession>A0A6A5V7L7</accession>